<evidence type="ECO:0000256" key="1">
    <source>
        <dbReference type="SAM" id="MobiDB-lite"/>
    </source>
</evidence>
<gene>
    <name evidence="2" type="ORF">I7I53_03931</name>
</gene>
<dbReference type="Proteomes" id="UP000663419">
    <property type="component" value="Chromosome 4"/>
</dbReference>
<evidence type="ECO:0000313" key="2">
    <source>
        <dbReference type="EMBL" id="QSS55918.1"/>
    </source>
</evidence>
<name>A0A8A1LNP8_AJEC8</name>
<evidence type="ECO:0000313" key="3">
    <source>
        <dbReference type="Proteomes" id="UP000663419"/>
    </source>
</evidence>
<reference evidence="2" key="1">
    <citation type="submission" date="2021-01" db="EMBL/GenBank/DDBJ databases">
        <title>Chromosome-level genome assembly of a human fungal pathogen reveals clustering of transcriptionally co-regulated genes.</title>
        <authorList>
            <person name="Voorhies M."/>
            <person name="Cohen S."/>
            <person name="Shea T.P."/>
            <person name="Petrus S."/>
            <person name="Munoz J.F."/>
            <person name="Poplawski S."/>
            <person name="Goldman W.E."/>
            <person name="Michael T."/>
            <person name="Cuomo C.A."/>
            <person name="Sil A."/>
            <person name="Beyhan S."/>
        </authorList>
    </citation>
    <scope>NUCLEOTIDE SEQUENCE</scope>
    <source>
        <strain evidence="2">H88</strain>
    </source>
</reference>
<dbReference type="VEuPathDB" id="FungiDB:I7I53_03931"/>
<dbReference type="AlphaFoldDB" id="A0A8A1LNP8"/>
<organism evidence="2 3">
    <name type="scientific">Ajellomyces capsulatus (strain H88)</name>
    <name type="common">Darling's disease fungus</name>
    <name type="synonym">Histoplasma capsulatum</name>
    <dbReference type="NCBI Taxonomy" id="544711"/>
    <lineage>
        <taxon>Eukaryota</taxon>
        <taxon>Fungi</taxon>
        <taxon>Dikarya</taxon>
        <taxon>Ascomycota</taxon>
        <taxon>Pezizomycotina</taxon>
        <taxon>Eurotiomycetes</taxon>
        <taxon>Eurotiomycetidae</taxon>
        <taxon>Onygenales</taxon>
        <taxon>Ajellomycetaceae</taxon>
        <taxon>Histoplasma</taxon>
    </lineage>
</organism>
<accession>A0A8A1LNP8</accession>
<feature type="compositionally biased region" description="Polar residues" evidence="1">
    <location>
        <begin position="1"/>
        <end position="12"/>
    </location>
</feature>
<feature type="region of interest" description="Disordered" evidence="1">
    <location>
        <begin position="1"/>
        <end position="35"/>
    </location>
</feature>
<dbReference type="EMBL" id="CP069105">
    <property type="protein sequence ID" value="QSS55918.1"/>
    <property type="molecule type" value="Genomic_DNA"/>
</dbReference>
<protein>
    <submittedName>
        <fullName evidence="2">Uncharacterized protein</fullName>
    </submittedName>
</protein>
<proteinExistence type="predicted"/>
<sequence length="97" mass="11193">MKVAFQGNTTRPQEVRDYRRRFGTTRGMSVPSESLRSVPVIRPRVKTSTASITTTISDPKRNLTVESCYRSLLSKAHFRIPWYYTSSPKCQYFKGIN</sequence>